<evidence type="ECO:0000256" key="1">
    <source>
        <dbReference type="SAM" id="SignalP"/>
    </source>
</evidence>
<dbReference type="PATRIC" id="fig|1379870.5.peg.2454"/>
<feature type="signal peptide" evidence="1">
    <location>
        <begin position="1"/>
        <end position="21"/>
    </location>
</feature>
<keyword evidence="1" id="KW-0732">Signal</keyword>
<keyword evidence="3" id="KW-1185">Reference proteome</keyword>
<reference evidence="2 3" key="1">
    <citation type="journal article" date="2014" name="Curr. Microbiol.">
        <title>Spirosoma radiotolerans sp. nov., a gamma-radiation-resistant bacterium isolated from gamma ray-irradiated soil.</title>
        <authorList>
            <person name="Lee J.J."/>
            <person name="Srinivasan S."/>
            <person name="Lim S."/>
            <person name="Joe M."/>
            <person name="Im S."/>
            <person name="Bae S.I."/>
            <person name="Park K.R."/>
            <person name="Han J.H."/>
            <person name="Park S.H."/>
            <person name="Joo B.M."/>
            <person name="Park S.J."/>
            <person name="Kim M.K."/>
        </authorList>
    </citation>
    <scope>NUCLEOTIDE SEQUENCE [LARGE SCALE GENOMIC DNA]</scope>
    <source>
        <strain evidence="2 3">DG5A</strain>
    </source>
</reference>
<sequence>MRFLFLLVCSSVVSSLAFSQAQTEYMTQTTRDRINFTNLNISNNPTLFSIKGQAGQLIGSPYLDTTWQAGNVKFYNKLGVSLTADSLAGVPVRLDLSANEVEIRAGEKNIKAVKATAVRYVDVNNLFGTVSRYINVHEYQGDAQALTGFFEQLAMGKLDLLLHPSVYIRRANYNVALNTGTKDDELMKKQDWYVARDKQATKFSPGKKAILELMADKKEQMEAFLKMEKPDLKSRVGLLAVFSFYNKL</sequence>
<proteinExistence type="predicted"/>
<accession>A0A0E3V7F8</accession>
<dbReference type="KEGG" id="srd:SD10_11280"/>
<evidence type="ECO:0000313" key="2">
    <source>
        <dbReference type="EMBL" id="AKD55396.1"/>
    </source>
</evidence>
<gene>
    <name evidence="2" type="ORF">SD10_11280</name>
</gene>
<name>A0A0E3V7F8_9BACT</name>
<dbReference type="AlphaFoldDB" id="A0A0E3V7F8"/>
<dbReference type="OrthoDB" id="759189at2"/>
<evidence type="ECO:0000313" key="3">
    <source>
        <dbReference type="Proteomes" id="UP000033054"/>
    </source>
</evidence>
<dbReference type="STRING" id="1379870.SD10_11280"/>
<dbReference type="EMBL" id="CP010429">
    <property type="protein sequence ID" value="AKD55396.1"/>
    <property type="molecule type" value="Genomic_DNA"/>
</dbReference>
<dbReference type="RefSeq" id="WP_046573889.1">
    <property type="nucleotide sequence ID" value="NZ_CP010429.1"/>
</dbReference>
<dbReference type="Proteomes" id="UP000033054">
    <property type="component" value="Chromosome"/>
</dbReference>
<organism evidence="2 3">
    <name type="scientific">Spirosoma radiotolerans</name>
    <dbReference type="NCBI Taxonomy" id="1379870"/>
    <lineage>
        <taxon>Bacteria</taxon>
        <taxon>Pseudomonadati</taxon>
        <taxon>Bacteroidota</taxon>
        <taxon>Cytophagia</taxon>
        <taxon>Cytophagales</taxon>
        <taxon>Cytophagaceae</taxon>
        <taxon>Spirosoma</taxon>
    </lineage>
</organism>
<dbReference type="HOGENOM" id="CLU_1118857_0_0_10"/>
<protein>
    <submittedName>
        <fullName evidence="2">Uncharacterized protein</fullName>
    </submittedName>
</protein>
<feature type="chain" id="PRO_5002413941" evidence="1">
    <location>
        <begin position="22"/>
        <end position="248"/>
    </location>
</feature>